<organism evidence="2 3">
    <name type="scientific">Xanthomonas graminis pv. phlei</name>
    <dbReference type="NCBI Taxonomy" id="487906"/>
    <lineage>
        <taxon>Bacteria</taxon>
        <taxon>Pseudomonadati</taxon>
        <taxon>Pseudomonadota</taxon>
        <taxon>Gammaproteobacteria</taxon>
        <taxon>Lysobacterales</taxon>
        <taxon>Lysobacteraceae</taxon>
        <taxon>Xanthomonas</taxon>
        <taxon>Xanthomonas translucens group</taxon>
        <taxon>Xanthomonas graminis</taxon>
    </lineage>
</organism>
<accession>A0A0K2ZJI8</accession>
<dbReference type="Gene3D" id="3.40.50.1820">
    <property type="entry name" value="alpha/beta hydrolase"/>
    <property type="match status" value="1"/>
</dbReference>
<evidence type="ECO:0008006" key="4">
    <source>
        <dbReference type="Google" id="ProtNLM"/>
    </source>
</evidence>
<evidence type="ECO:0000313" key="2">
    <source>
        <dbReference type="EMBL" id="CTP85117.1"/>
    </source>
</evidence>
<proteinExistence type="predicted"/>
<dbReference type="RefSeq" id="WP_237651041.1">
    <property type="nucleotide sequence ID" value="NZ_CP076251.1"/>
</dbReference>
<gene>
    <name evidence="2" type="ORF">XTPLMG730_1014</name>
</gene>
<dbReference type="AlphaFoldDB" id="A0A0K2ZJI8"/>
<dbReference type="EMBL" id="CXOJ01000017">
    <property type="protein sequence ID" value="CTP85117.1"/>
    <property type="molecule type" value="Genomic_DNA"/>
</dbReference>
<evidence type="ECO:0000256" key="1">
    <source>
        <dbReference type="SAM" id="SignalP"/>
    </source>
</evidence>
<sequence length="299" mass="31460">MQTTLPRSALAAAFLAFALAPHAATADALGRSHGDLDEPLRIPIADDSGHPWTLQGRLCRPEGVHRPRLVVIAHGSPAKASERPGMTLETCSGESAQWFLHRHYAVALVLRLGYGATGGPWTEGYDGCDRADYAKARLETARQLKTIVDFVTALPGIAPGSAVVVGQSAGGWGTLAYDSMPHPNVAGFVNMAGGRGGHFHDRANSNCAPEKLIEAAGRFGTSASTPMLWIYTGNDSFFDPALAAALHRSFVQAGGRADLVAPAAYGDDGHHLFFGRRGSAIWGPPVDAYLKTLDAAASP</sequence>
<protein>
    <recommendedName>
        <fullName evidence="4">Peptidase S9 prolyl oligopeptidase catalytic domain-containing protein</fullName>
    </recommendedName>
</protein>
<feature type="chain" id="PRO_5005492496" description="Peptidase S9 prolyl oligopeptidase catalytic domain-containing protein" evidence="1">
    <location>
        <begin position="24"/>
        <end position="299"/>
    </location>
</feature>
<name>A0A0K2ZJI8_9XANT</name>
<dbReference type="Proteomes" id="UP000045978">
    <property type="component" value="Unassembled WGS sequence"/>
</dbReference>
<reference evidence="2 3" key="1">
    <citation type="submission" date="2015-07" db="EMBL/GenBank/DDBJ databases">
        <authorList>
            <person name="Noorani M."/>
        </authorList>
    </citation>
    <scope>NUCLEOTIDE SEQUENCE [LARGE SCALE GENOMIC DNA]</scope>
    <source>
        <strain evidence="2">LMG730</strain>
    </source>
</reference>
<keyword evidence="1" id="KW-0732">Signal</keyword>
<dbReference type="InterPro" id="IPR029058">
    <property type="entry name" value="AB_hydrolase_fold"/>
</dbReference>
<feature type="signal peptide" evidence="1">
    <location>
        <begin position="1"/>
        <end position="23"/>
    </location>
</feature>
<dbReference type="SUPFAM" id="SSF53474">
    <property type="entry name" value="alpha/beta-Hydrolases"/>
    <property type="match status" value="1"/>
</dbReference>
<evidence type="ECO:0000313" key="3">
    <source>
        <dbReference type="Proteomes" id="UP000045978"/>
    </source>
</evidence>